<dbReference type="NCBIfam" id="TIGR02433">
    <property type="entry name" value="lysidine_TilS_C"/>
    <property type="match status" value="1"/>
</dbReference>
<dbReference type="EC" id="6.3.4.19" evidence="2"/>
<dbReference type="GO" id="GO:0008033">
    <property type="term" value="P:tRNA processing"/>
    <property type="evidence" value="ECO:0007669"/>
    <property type="project" value="UniProtKB-KW"/>
</dbReference>
<name>A0A3B0XRC2_9ZZZZ</name>
<proteinExistence type="inferred from homology"/>
<dbReference type="PANTHER" id="PTHR43033">
    <property type="entry name" value="TRNA(ILE)-LYSIDINE SYNTHASE-RELATED"/>
    <property type="match status" value="1"/>
</dbReference>
<dbReference type="InterPro" id="IPR011063">
    <property type="entry name" value="TilS/TtcA_N"/>
</dbReference>
<dbReference type="InterPro" id="IPR012795">
    <property type="entry name" value="tRNA_Ile_lys_synt_N"/>
</dbReference>
<dbReference type="GO" id="GO:0005737">
    <property type="term" value="C:cytoplasm"/>
    <property type="evidence" value="ECO:0007669"/>
    <property type="project" value="UniProtKB-SubCell"/>
</dbReference>
<dbReference type="SMART" id="SM00977">
    <property type="entry name" value="TilS_C"/>
    <property type="match status" value="1"/>
</dbReference>
<dbReference type="InterPro" id="IPR014729">
    <property type="entry name" value="Rossmann-like_a/b/a_fold"/>
</dbReference>
<dbReference type="GO" id="GO:0005524">
    <property type="term" value="F:ATP binding"/>
    <property type="evidence" value="ECO:0007669"/>
    <property type="project" value="UniProtKB-KW"/>
</dbReference>
<dbReference type="InterPro" id="IPR012094">
    <property type="entry name" value="tRNA_Ile_lys_synt"/>
</dbReference>
<dbReference type="Pfam" id="PF01171">
    <property type="entry name" value="ATP_bind_3"/>
    <property type="match status" value="1"/>
</dbReference>
<evidence type="ECO:0000256" key="6">
    <source>
        <dbReference type="ARBA" id="ARBA00022741"/>
    </source>
</evidence>
<dbReference type="InterPro" id="IPR015262">
    <property type="entry name" value="tRNA_Ile_lys_synt_subst-bd"/>
</dbReference>
<dbReference type="Pfam" id="PF09179">
    <property type="entry name" value="TilS"/>
    <property type="match status" value="1"/>
</dbReference>
<dbReference type="CDD" id="cd01992">
    <property type="entry name" value="TilS_N"/>
    <property type="match status" value="1"/>
</dbReference>
<evidence type="ECO:0000256" key="3">
    <source>
        <dbReference type="ARBA" id="ARBA00022490"/>
    </source>
</evidence>
<dbReference type="SUPFAM" id="SSF56037">
    <property type="entry name" value="PheT/TilS domain"/>
    <property type="match status" value="1"/>
</dbReference>
<dbReference type="SUPFAM" id="SSF82829">
    <property type="entry name" value="MesJ substrate recognition domain-like"/>
    <property type="match status" value="1"/>
</dbReference>
<keyword evidence="6" id="KW-0547">Nucleotide-binding</keyword>
<evidence type="ECO:0000256" key="1">
    <source>
        <dbReference type="ARBA" id="ARBA00004496"/>
    </source>
</evidence>
<dbReference type="Pfam" id="PF11734">
    <property type="entry name" value="TilS_C"/>
    <property type="match status" value="1"/>
</dbReference>
<evidence type="ECO:0000313" key="10">
    <source>
        <dbReference type="EMBL" id="VAW70091.1"/>
    </source>
</evidence>
<evidence type="ECO:0000256" key="7">
    <source>
        <dbReference type="ARBA" id="ARBA00022840"/>
    </source>
</evidence>
<comment type="catalytic activity">
    <reaction evidence="8">
        <text>cytidine(34) in tRNA(Ile2) + L-lysine + ATP = lysidine(34) in tRNA(Ile2) + AMP + diphosphate + H(+)</text>
        <dbReference type="Rhea" id="RHEA:43744"/>
        <dbReference type="Rhea" id="RHEA-COMP:10625"/>
        <dbReference type="Rhea" id="RHEA-COMP:10670"/>
        <dbReference type="ChEBI" id="CHEBI:15378"/>
        <dbReference type="ChEBI" id="CHEBI:30616"/>
        <dbReference type="ChEBI" id="CHEBI:32551"/>
        <dbReference type="ChEBI" id="CHEBI:33019"/>
        <dbReference type="ChEBI" id="CHEBI:82748"/>
        <dbReference type="ChEBI" id="CHEBI:83665"/>
        <dbReference type="ChEBI" id="CHEBI:456215"/>
        <dbReference type="EC" id="6.3.4.19"/>
    </reaction>
</comment>
<keyword evidence="4 10" id="KW-0436">Ligase</keyword>
<organism evidence="10">
    <name type="scientific">hydrothermal vent metagenome</name>
    <dbReference type="NCBI Taxonomy" id="652676"/>
    <lineage>
        <taxon>unclassified sequences</taxon>
        <taxon>metagenomes</taxon>
        <taxon>ecological metagenomes</taxon>
    </lineage>
</organism>
<dbReference type="GO" id="GO:0032267">
    <property type="term" value="F:tRNA(Ile)-lysidine synthase activity"/>
    <property type="evidence" value="ECO:0007669"/>
    <property type="project" value="UniProtKB-EC"/>
</dbReference>
<dbReference type="NCBIfam" id="TIGR02432">
    <property type="entry name" value="lysidine_TilS_N"/>
    <property type="match status" value="1"/>
</dbReference>
<evidence type="ECO:0000256" key="4">
    <source>
        <dbReference type="ARBA" id="ARBA00022598"/>
    </source>
</evidence>
<evidence type="ECO:0000256" key="2">
    <source>
        <dbReference type="ARBA" id="ARBA00013267"/>
    </source>
</evidence>
<dbReference type="PANTHER" id="PTHR43033:SF1">
    <property type="entry name" value="TRNA(ILE)-LYSIDINE SYNTHASE-RELATED"/>
    <property type="match status" value="1"/>
</dbReference>
<gene>
    <name evidence="10" type="ORF">MNBD_GAMMA09-699</name>
</gene>
<evidence type="ECO:0000256" key="5">
    <source>
        <dbReference type="ARBA" id="ARBA00022694"/>
    </source>
</evidence>
<keyword evidence="7" id="KW-0067">ATP-binding</keyword>
<dbReference type="AlphaFoldDB" id="A0A3B0XRC2"/>
<keyword evidence="5" id="KW-0819">tRNA processing</keyword>
<dbReference type="Gene3D" id="3.40.50.620">
    <property type="entry name" value="HUPs"/>
    <property type="match status" value="1"/>
</dbReference>
<feature type="domain" description="Lysidine-tRNA(Ile) synthetase C-terminal" evidence="9">
    <location>
        <begin position="376"/>
        <end position="443"/>
    </location>
</feature>
<evidence type="ECO:0000256" key="8">
    <source>
        <dbReference type="ARBA" id="ARBA00048539"/>
    </source>
</evidence>
<dbReference type="EMBL" id="UOFI01000186">
    <property type="protein sequence ID" value="VAW70091.1"/>
    <property type="molecule type" value="Genomic_DNA"/>
</dbReference>
<dbReference type="InterPro" id="IPR012796">
    <property type="entry name" value="Lysidine-tRNA-synth_C"/>
</dbReference>
<dbReference type="SUPFAM" id="SSF52402">
    <property type="entry name" value="Adenine nucleotide alpha hydrolases-like"/>
    <property type="match status" value="1"/>
</dbReference>
<dbReference type="Gene3D" id="1.20.59.20">
    <property type="match status" value="1"/>
</dbReference>
<keyword evidence="3" id="KW-0963">Cytoplasm</keyword>
<sequence>MTRDVKTANTDTLNADWLVQQLNPLAEQKQIRGWCLAYSGGVDSQVLLHLLSLTKLKITAIYIDHGLQPQSARWASHCENQCLQVNIPFRVIKVDAAPKKGESPEAAARNARYGAFNEVVEAGMCLLTAQHQQDQSETVLLQLLRGAGAAGLAAMPLVAAFAKGWHSRPLLHISQQAILEYAEKYRLSWIEDPSNQQQSFDRNYLRHSVIPKIQQRWPALNKTLSIFSEQQAENAALLEILAEIDLQTARIRRNQLNIEALKKLSDARLRNALRYWFKNSVPPRAVLQQIIRQMLEASHQTSPLVSWGDNEIRRYRNDLYALKKVDHDPGRIYTWSTLLGADNSLTIGCLGIKLQMSQRHAEGAYYLSRDIFDRPLTIRFRLGGERIKPAGRKGHRDLKSLFQEAAVPPWQRDRIPLLYSGRHLAAVVGYWVEDAFSAKDLGWFIGSEKIS</sequence>
<reference evidence="10" key="1">
    <citation type="submission" date="2018-06" db="EMBL/GenBank/DDBJ databases">
        <authorList>
            <person name="Zhirakovskaya E."/>
        </authorList>
    </citation>
    <scope>NUCLEOTIDE SEQUENCE</scope>
</reference>
<protein>
    <recommendedName>
        <fullName evidence="2">tRNA(Ile)-lysidine synthetase</fullName>
        <ecNumber evidence="2">6.3.4.19</ecNumber>
    </recommendedName>
</protein>
<accession>A0A3B0XRC2</accession>
<dbReference type="HAMAP" id="MF_01161">
    <property type="entry name" value="tRNA_Ile_lys_synt"/>
    <property type="match status" value="1"/>
</dbReference>
<evidence type="ECO:0000259" key="9">
    <source>
        <dbReference type="SMART" id="SM00977"/>
    </source>
</evidence>
<comment type="subcellular location">
    <subcellularLocation>
        <location evidence="1">Cytoplasm</location>
    </subcellularLocation>
</comment>